<dbReference type="GO" id="GO:0046654">
    <property type="term" value="P:tetrahydrofolate biosynthetic process"/>
    <property type="evidence" value="ECO:0007669"/>
    <property type="project" value="UniProtKB-UniRule"/>
</dbReference>
<dbReference type="Pfam" id="PF02152">
    <property type="entry name" value="FolB"/>
    <property type="match status" value="1"/>
</dbReference>
<name>A0A8J8GGS9_9BACI</name>
<dbReference type="PANTHER" id="PTHR42844">
    <property type="entry name" value="DIHYDRONEOPTERIN ALDOLASE 1-RELATED"/>
    <property type="match status" value="1"/>
</dbReference>
<dbReference type="NCBIfam" id="TIGR00526">
    <property type="entry name" value="folB_dom"/>
    <property type="match status" value="1"/>
</dbReference>
<comment type="similarity">
    <text evidence="3 6">Belongs to the DHNA family.</text>
</comment>
<dbReference type="NCBIfam" id="TIGR00525">
    <property type="entry name" value="folB"/>
    <property type="match status" value="1"/>
</dbReference>
<evidence type="ECO:0000256" key="5">
    <source>
        <dbReference type="ARBA" id="ARBA00023239"/>
    </source>
</evidence>
<dbReference type="EMBL" id="JABTTE010000023">
    <property type="protein sequence ID" value="NSL52916.1"/>
    <property type="molecule type" value="Genomic_DNA"/>
</dbReference>
<feature type="domain" description="Dihydroneopterin aldolase/epimerase" evidence="7">
    <location>
        <begin position="4"/>
        <end position="117"/>
    </location>
</feature>
<comment type="catalytic activity">
    <reaction evidence="1 6">
        <text>7,8-dihydroneopterin = 6-hydroxymethyl-7,8-dihydropterin + glycolaldehyde</text>
        <dbReference type="Rhea" id="RHEA:10540"/>
        <dbReference type="ChEBI" id="CHEBI:17001"/>
        <dbReference type="ChEBI" id="CHEBI:17071"/>
        <dbReference type="ChEBI" id="CHEBI:44841"/>
        <dbReference type="EC" id="4.1.2.25"/>
    </reaction>
</comment>
<dbReference type="GO" id="GO:0004150">
    <property type="term" value="F:dihydroneopterin aldolase activity"/>
    <property type="evidence" value="ECO:0007669"/>
    <property type="project" value="UniProtKB-UniRule"/>
</dbReference>
<keyword evidence="9" id="KW-1185">Reference proteome</keyword>
<comment type="function">
    <text evidence="6">Catalyzes the conversion of 7,8-dihydroneopterin to 6-hydroxymethyl-7,8-dihydropterin.</text>
</comment>
<dbReference type="EC" id="4.1.2.25" evidence="6"/>
<dbReference type="InterPro" id="IPR006156">
    <property type="entry name" value="Dihydroneopterin_aldolase"/>
</dbReference>
<sequence length="119" mass="13459">MDKIYLNKLQFYGYHGVMPEENKLGQRFIVDLILELDLTKAGQSDDLNETVNYAEVYQIVKSIVEGKPSKLIEHLAEQLAAALLKSFSKIDFCTVKITKPDPPIPGCYESVAVEIRRGR</sequence>
<evidence type="ECO:0000256" key="1">
    <source>
        <dbReference type="ARBA" id="ARBA00001353"/>
    </source>
</evidence>
<evidence type="ECO:0000313" key="8">
    <source>
        <dbReference type="EMBL" id="NSL52916.1"/>
    </source>
</evidence>
<dbReference type="FunFam" id="3.30.1130.10:FF:000003">
    <property type="entry name" value="7,8-dihydroneopterin aldolase"/>
    <property type="match status" value="1"/>
</dbReference>
<accession>A0A8J8GGS9</accession>
<evidence type="ECO:0000256" key="6">
    <source>
        <dbReference type="RuleBase" id="RU362079"/>
    </source>
</evidence>
<evidence type="ECO:0000259" key="7">
    <source>
        <dbReference type="SMART" id="SM00905"/>
    </source>
</evidence>
<dbReference type="CDD" id="cd00534">
    <property type="entry name" value="DHNA_DHNTPE"/>
    <property type="match status" value="1"/>
</dbReference>
<proteinExistence type="inferred from homology"/>
<dbReference type="SMART" id="SM00905">
    <property type="entry name" value="FolB"/>
    <property type="match status" value="1"/>
</dbReference>
<dbReference type="Proteomes" id="UP000625804">
    <property type="component" value="Unassembled WGS sequence"/>
</dbReference>
<reference evidence="8" key="1">
    <citation type="submission" date="2020-06" db="EMBL/GenBank/DDBJ databases">
        <title>A novel thermopfilic bacterium from Erzurum, Turkey.</title>
        <authorList>
            <person name="Adiguzel A."/>
            <person name="Ay H."/>
            <person name="Baltaci M.O."/>
        </authorList>
    </citation>
    <scope>NUCLEOTIDE SEQUENCE</scope>
    <source>
        <strain evidence="8">P2</strain>
    </source>
</reference>
<dbReference type="PANTHER" id="PTHR42844:SF1">
    <property type="entry name" value="DIHYDRONEOPTERIN ALDOLASE 1-RELATED"/>
    <property type="match status" value="1"/>
</dbReference>
<dbReference type="RefSeq" id="WP_173732110.1">
    <property type="nucleotide sequence ID" value="NZ_JABTTE010000023.1"/>
</dbReference>
<dbReference type="InterPro" id="IPR006157">
    <property type="entry name" value="FolB_dom"/>
</dbReference>
<evidence type="ECO:0000256" key="3">
    <source>
        <dbReference type="ARBA" id="ARBA00005708"/>
    </source>
</evidence>
<evidence type="ECO:0000256" key="2">
    <source>
        <dbReference type="ARBA" id="ARBA00005013"/>
    </source>
</evidence>
<dbReference type="InterPro" id="IPR043133">
    <property type="entry name" value="GTP-CH-I_C/QueF"/>
</dbReference>
<organism evidence="8 9">
    <name type="scientific">Calidifontibacillus erzurumensis</name>
    <dbReference type="NCBI Taxonomy" id="2741433"/>
    <lineage>
        <taxon>Bacteria</taxon>
        <taxon>Bacillati</taxon>
        <taxon>Bacillota</taxon>
        <taxon>Bacilli</taxon>
        <taxon>Bacillales</taxon>
        <taxon>Bacillaceae</taxon>
        <taxon>Calidifontibacillus/Schinkia group</taxon>
        <taxon>Calidifontibacillus</taxon>
    </lineage>
</organism>
<dbReference type="Gene3D" id="3.30.1130.10">
    <property type="match status" value="1"/>
</dbReference>
<dbReference type="UniPathway" id="UPA00077">
    <property type="reaction ID" value="UER00154"/>
</dbReference>
<evidence type="ECO:0000256" key="4">
    <source>
        <dbReference type="ARBA" id="ARBA00022909"/>
    </source>
</evidence>
<protein>
    <recommendedName>
        <fullName evidence="6">7,8-dihydroneopterin aldolase</fullName>
        <ecNumber evidence="6">4.1.2.25</ecNumber>
    </recommendedName>
</protein>
<dbReference type="AlphaFoldDB" id="A0A8J8GGS9"/>
<dbReference type="SUPFAM" id="SSF55620">
    <property type="entry name" value="Tetrahydrobiopterin biosynthesis enzymes-like"/>
    <property type="match status" value="1"/>
</dbReference>
<evidence type="ECO:0000313" key="9">
    <source>
        <dbReference type="Proteomes" id="UP000625804"/>
    </source>
</evidence>
<gene>
    <name evidence="8" type="primary">folB</name>
    <name evidence="8" type="ORF">HR057_14260</name>
</gene>
<dbReference type="GO" id="GO:0046656">
    <property type="term" value="P:folic acid biosynthetic process"/>
    <property type="evidence" value="ECO:0007669"/>
    <property type="project" value="UniProtKB-UniRule"/>
</dbReference>
<keyword evidence="4 6" id="KW-0289">Folate biosynthesis</keyword>
<comment type="caution">
    <text evidence="8">The sequence shown here is derived from an EMBL/GenBank/DDBJ whole genome shotgun (WGS) entry which is preliminary data.</text>
</comment>
<keyword evidence="5 6" id="KW-0456">Lyase</keyword>
<dbReference type="GO" id="GO:0005737">
    <property type="term" value="C:cytoplasm"/>
    <property type="evidence" value="ECO:0007669"/>
    <property type="project" value="TreeGrafter"/>
</dbReference>
<comment type="pathway">
    <text evidence="2 6">Cofactor biosynthesis; tetrahydrofolate biosynthesis; 2-amino-4-hydroxy-6-hydroxymethyl-7,8-dihydropteridine diphosphate from 7,8-dihydroneopterin triphosphate: step 3/4.</text>
</comment>